<keyword evidence="1" id="KW-0732">Signal</keyword>
<evidence type="ECO:0000313" key="2">
    <source>
        <dbReference type="EMBL" id="HHQ16333.1"/>
    </source>
</evidence>
<accession>A0A7V6CDZ7</accession>
<evidence type="ECO:0008006" key="3">
    <source>
        <dbReference type="Google" id="ProtNLM"/>
    </source>
</evidence>
<organism evidence="2">
    <name type="scientific">Thermodesulfobacterium geofontis</name>
    <dbReference type="NCBI Taxonomy" id="1295609"/>
    <lineage>
        <taxon>Bacteria</taxon>
        <taxon>Pseudomonadati</taxon>
        <taxon>Thermodesulfobacteriota</taxon>
        <taxon>Thermodesulfobacteria</taxon>
        <taxon>Thermodesulfobacteriales</taxon>
        <taxon>Thermodesulfobacteriaceae</taxon>
        <taxon>Thermodesulfobacterium</taxon>
    </lineage>
</organism>
<comment type="caution">
    <text evidence="2">The sequence shown here is derived from an EMBL/GenBank/DDBJ whole genome shotgun (WGS) entry which is preliminary data.</text>
</comment>
<dbReference type="EMBL" id="DRWR01000104">
    <property type="protein sequence ID" value="HHQ16333.1"/>
    <property type="molecule type" value="Genomic_DNA"/>
</dbReference>
<feature type="signal peptide" evidence="1">
    <location>
        <begin position="1"/>
        <end position="20"/>
    </location>
</feature>
<reference evidence="2" key="1">
    <citation type="journal article" date="2020" name="mSystems">
        <title>Genome- and Community-Level Interaction Insights into Carbon Utilization and Element Cycling Functions of Hydrothermarchaeota in Hydrothermal Sediment.</title>
        <authorList>
            <person name="Zhou Z."/>
            <person name="Liu Y."/>
            <person name="Xu W."/>
            <person name="Pan J."/>
            <person name="Luo Z.H."/>
            <person name="Li M."/>
        </authorList>
    </citation>
    <scope>NUCLEOTIDE SEQUENCE [LARGE SCALE GENOMIC DNA]</scope>
    <source>
        <strain evidence="2">SpSt-106</strain>
    </source>
</reference>
<dbReference type="AlphaFoldDB" id="A0A7V6CDZ7"/>
<gene>
    <name evidence="2" type="ORF">ENM15_05930</name>
</gene>
<name>A0A7V6CDZ7_9BACT</name>
<proteinExistence type="predicted"/>
<sequence length="229" mass="25456">MKGILLGLIILCIIPFLAFAQDVFKDNFPKGKPELRWAPFPFFNLDNLEGEKALDAPDGDGGIGVLSNANAGGFASLSYAVTPQVENFYLEAYLYCPVTKGDKGPLVGLAFLIDPIRGNFYRIVCDFKTNDPNINIAYVGRDTRHYPVYLRFWGAKDIPGGIPKESKWHKIAIRIKSQRAIFYWNGHKLSGEPIIVDKIKKGFVGVYTNYTGGLGEASTKIDAFILKKE</sequence>
<feature type="chain" id="PRO_5030797972" description="3-keto-disaccharide hydrolase domain-containing protein" evidence="1">
    <location>
        <begin position="21"/>
        <end position="229"/>
    </location>
</feature>
<protein>
    <recommendedName>
        <fullName evidence="3">3-keto-disaccharide hydrolase domain-containing protein</fullName>
    </recommendedName>
</protein>
<evidence type="ECO:0000256" key="1">
    <source>
        <dbReference type="SAM" id="SignalP"/>
    </source>
</evidence>